<comment type="caution">
    <text evidence="2">The sequence shown here is derived from an EMBL/GenBank/DDBJ whole genome shotgun (WGS) entry which is preliminary data.</text>
</comment>
<gene>
    <name evidence="2" type="ORF">OJ996_25670</name>
</gene>
<evidence type="ECO:0000313" key="3">
    <source>
        <dbReference type="Proteomes" id="UP001165653"/>
    </source>
</evidence>
<feature type="transmembrane region" description="Helical" evidence="1">
    <location>
        <begin position="117"/>
        <end position="136"/>
    </location>
</feature>
<evidence type="ECO:0000256" key="1">
    <source>
        <dbReference type="SAM" id="Phobius"/>
    </source>
</evidence>
<organism evidence="2 3">
    <name type="scientific">Luteolibacter rhizosphaerae</name>
    <dbReference type="NCBI Taxonomy" id="2989719"/>
    <lineage>
        <taxon>Bacteria</taxon>
        <taxon>Pseudomonadati</taxon>
        <taxon>Verrucomicrobiota</taxon>
        <taxon>Verrucomicrobiia</taxon>
        <taxon>Verrucomicrobiales</taxon>
        <taxon>Verrucomicrobiaceae</taxon>
        <taxon>Luteolibacter</taxon>
    </lineage>
</organism>
<keyword evidence="1" id="KW-0472">Membrane</keyword>
<dbReference type="Proteomes" id="UP001165653">
    <property type="component" value="Unassembled WGS sequence"/>
</dbReference>
<evidence type="ECO:0000313" key="2">
    <source>
        <dbReference type="EMBL" id="MCW1917004.1"/>
    </source>
</evidence>
<proteinExistence type="predicted"/>
<name>A0ABT3GBK5_9BACT</name>
<feature type="transmembrane region" description="Helical" evidence="1">
    <location>
        <begin position="9"/>
        <end position="26"/>
    </location>
</feature>
<sequence length="151" mass="17651">MIRPWHKSPLFYLGLAPLLFLLWAWWNSCSRASGFNHWLQGHTKGLGLTVVSVDSKLTMRCTRTDGVKLVPFGVHGDFLREEVFFEEPSDIFPPAKASHMDQSEPGDFEYHTYHLTLPHWLLILAYLALWSLLLFWRSRRIKRLSRLRISA</sequence>
<reference evidence="2" key="1">
    <citation type="submission" date="2022-10" db="EMBL/GenBank/DDBJ databases">
        <title>Luteolibacter sp. GHJ8, whole genome shotgun sequencing project.</title>
        <authorList>
            <person name="Zhao G."/>
            <person name="Shen L."/>
        </authorList>
    </citation>
    <scope>NUCLEOTIDE SEQUENCE</scope>
    <source>
        <strain evidence="2">GHJ8</strain>
    </source>
</reference>
<keyword evidence="3" id="KW-1185">Reference proteome</keyword>
<dbReference type="RefSeq" id="WP_264516624.1">
    <property type="nucleotide sequence ID" value="NZ_JAPDDR010000023.1"/>
</dbReference>
<accession>A0ABT3GBK5</accession>
<evidence type="ECO:0008006" key="4">
    <source>
        <dbReference type="Google" id="ProtNLM"/>
    </source>
</evidence>
<protein>
    <recommendedName>
        <fullName evidence="4">DUF3592 domain-containing protein</fullName>
    </recommendedName>
</protein>
<keyword evidence="1" id="KW-0812">Transmembrane</keyword>
<dbReference type="EMBL" id="JAPDDR010000023">
    <property type="protein sequence ID" value="MCW1917004.1"/>
    <property type="molecule type" value="Genomic_DNA"/>
</dbReference>
<keyword evidence="1" id="KW-1133">Transmembrane helix</keyword>